<feature type="compositionally biased region" description="Polar residues" evidence="1">
    <location>
        <begin position="62"/>
        <end position="75"/>
    </location>
</feature>
<name>A0AAN6WKI4_9PEZI</name>
<reference evidence="2" key="2">
    <citation type="submission" date="2023-05" db="EMBL/GenBank/DDBJ databases">
        <authorList>
            <consortium name="Lawrence Berkeley National Laboratory"/>
            <person name="Steindorff A."/>
            <person name="Hensen N."/>
            <person name="Bonometti L."/>
            <person name="Westerberg I."/>
            <person name="Brannstrom I.O."/>
            <person name="Guillou S."/>
            <person name="Cros-Aarteil S."/>
            <person name="Calhoun S."/>
            <person name="Haridas S."/>
            <person name="Kuo A."/>
            <person name="Mondo S."/>
            <person name="Pangilinan J."/>
            <person name="Riley R."/>
            <person name="Labutti K."/>
            <person name="Andreopoulos B."/>
            <person name="Lipzen A."/>
            <person name="Chen C."/>
            <person name="Yanf M."/>
            <person name="Daum C."/>
            <person name="Ng V."/>
            <person name="Clum A."/>
            <person name="Ohm R."/>
            <person name="Martin F."/>
            <person name="Silar P."/>
            <person name="Natvig D."/>
            <person name="Lalanne C."/>
            <person name="Gautier V."/>
            <person name="Ament-Velasquez S.L."/>
            <person name="Kruys A."/>
            <person name="Hutchinson M.I."/>
            <person name="Powell A.J."/>
            <person name="Barry K."/>
            <person name="Miller A.N."/>
            <person name="Grigoriev I.V."/>
            <person name="Debuchy R."/>
            <person name="Gladieux P."/>
            <person name="Thoren M.H."/>
            <person name="Johannesson H."/>
        </authorList>
    </citation>
    <scope>NUCLEOTIDE SEQUENCE</scope>
    <source>
        <strain evidence="2">CBS 892.96</strain>
    </source>
</reference>
<feature type="region of interest" description="Disordered" evidence="1">
    <location>
        <begin position="31"/>
        <end position="85"/>
    </location>
</feature>
<evidence type="ECO:0000313" key="2">
    <source>
        <dbReference type="EMBL" id="KAK4181802.1"/>
    </source>
</evidence>
<accession>A0AAN6WKI4</accession>
<comment type="caution">
    <text evidence="2">The sequence shown here is derived from an EMBL/GenBank/DDBJ whole genome shotgun (WGS) entry which is preliminary data.</text>
</comment>
<sequence length="446" mass="50746">MTPKRLQILQPLTSQPWPLTTVACRYFASSSEIKTNHKPNPPKPSLYQVLFPKDPTPKPTKANLSHSNSNSTTPSDDPEPPRISLQDDQELGEWMKQLHFNFLHNSNKTDTEHKDADIPTVLILSAPRDLLESDFYRVSPKGQHVQGWTSGPDKVIQFRSPNHLTPNELYYLFFPSRASATYYLSLLKHQHSLARSALFSLLSLPSPSTPSDPLPYSLIPPHTPSIPSSLHPLSSLVSSYFSHTLPKSRQATTPRLPLFQPLFTALSATTTSTTTGDNHPYSHPHPPQQNFILLRLHNGKIAHKALHQFIRADSANNRNGLHWALLTREQMDRYRCEQVTPLRGTLSYAKLPESYKQQLQQQKGHVNEEEEEEGEEGTRGVGDIVYYQGRGVENYKKKGVINVYSRFIIGFEHPTEAKRFARCWHKKKLVDEVRGQRMVCNTTVLW</sequence>
<feature type="region of interest" description="Disordered" evidence="1">
    <location>
        <begin position="358"/>
        <end position="379"/>
    </location>
</feature>
<evidence type="ECO:0000256" key="1">
    <source>
        <dbReference type="SAM" id="MobiDB-lite"/>
    </source>
</evidence>
<dbReference type="EMBL" id="MU866083">
    <property type="protein sequence ID" value="KAK4181802.1"/>
    <property type="molecule type" value="Genomic_DNA"/>
</dbReference>
<evidence type="ECO:0000313" key="3">
    <source>
        <dbReference type="Proteomes" id="UP001302321"/>
    </source>
</evidence>
<protein>
    <submittedName>
        <fullName evidence="2">Uncharacterized protein</fullName>
    </submittedName>
</protein>
<dbReference type="PROSITE" id="PS51257">
    <property type="entry name" value="PROKAR_LIPOPROTEIN"/>
    <property type="match status" value="1"/>
</dbReference>
<dbReference type="AlphaFoldDB" id="A0AAN6WKI4"/>
<dbReference type="Proteomes" id="UP001302321">
    <property type="component" value="Unassembled WGS sequence"/>
</dbReference>
<keyword evidence="3" id="KW-1185">Reference proteome</keyword>
<organism evidence="2 3">
    <name type="scientific">Triangularia setosa</name>
    <dbReference type="NCBI Taxonomy" id="2587417"/>
    <lineage>
        <taxon>Eukaryota</taxon>
        <taxon>Fungi</taxon>
        <taxon>Dikarya</taxon>
        <taxon>Ascomycota</taxon>
        <taxon>Pezizomycotina</taxon>
        <taxon>Sordariomycetes</taxon>
        <taxon>Sordariomycetidae</taxon>
        <taxon>Sordariales</taxon>
        <taxon>Podosporaceae</taxon>
        <taxon>Triangularia</taxon>
    </lineage>
</organism>
<proteinExistence type="predicted"/>
<reference evidence="2" key="1">
    <citation type="journal article" date="2023" name="Mol. Phylogenet. Evol.">
        <title>Genome-scale phylogeny and comparative genomics of the fungal order Sordariales.</title>
        <authorList>
            <person name="Hensen N."/>
            <person name="Bonometti L."/>
            <person name="Westerberg I."/>
            <person name="Brannstrom I.O."/>
            <person name="Guillou S."/>
            <person name="Cros-Aarteil S."/>
            <person name="Calhoun S."/>
            <person name="Haridas S."/>
            <person name="Kuo A."/>
            <person name="Mondo S."/>
            <person name="Pangilinan J."/>
            <person name="Riley R."/>
            <person name="LaButti K."/>
            <person name="Andreopoulos B."/>
            <person name="Lipzen A."/>
            <person name="Chen C."/>
            <person name="Yan M."/>
            <person name="Daum C."/>
            <person name="Ng V."/>
            <person name="Clum A."/>
            <person name="Steindorff A."/>
            <person name="Ohm R.A."/>
            <person name="Martin F."/>
            <person name="Silar P."/>
            <person name="Natvig D.O."/>
            <person name="Lalanne C."/>
            <person name="Gautier V."/>
            <person name="Ament-Velasquez S.L."/>
            <person name="Kruys A."/>
            <person name="Hutchinson M.I."/>
            <person name="Powell A.J."/>
            <person name="Barry K."/>
            <person name="Miller A.N."/>
            <person name="Grigoriev I.V."/>
            <person name="Debuchy R."/>
            <person name="Gladieux P."/>
            <person name="Hiltunen Thoren M."/>
            <person name="Johannesson H."/>
        </authorList>
    </citation>
    <scope>NUCLEOTIDE SEQUENCE</scope>
    <source>
        <strain evidence="2">CBS 892.96</strain>
    </source>
</reference>
<gene>
    <name evidence="2" type="ORF">QBC36DRAFT_383129</name>
</gene>